<dbReference type="PaxDb" id="4113-PGSC0003DMT400090572"/>
<sequence length="230" mass="24822">MGFKIEAHLRACTDPIYETPSTDRKSSYGPQIRSVDGGTWQNSPSVKLRMWITVRRPIYRPFCMSVVSNRDQLFGTSELRRGSTDRRSVLGTNYSSTGTMAPKKQVTYTKKGKSKSFAPTPRLIDEDTDTEKDPAYVPPTTRTSPNAPRSTRNTPRKVVTDIVTVSQFDEDDTLIGSLTGSASASGEGSYSGSAAGSASRFASSSVTSSSTHNQSASSDEASSSDEVPIP</sequence>
<name>M1DKP4_SOLTU</name>
<feature type="compositionally biased region" description="Low complexity" evidence="1">
    <location>
        <begin position="176"/>
        <end position="230"/>
    </location>
</feature>
<dbReference type="Proteomes" id="UP000011115">
    <property type="component" value="Unassembled WGS sequence"/>
</dbReference>
<dbReference type="HOGENOM" id="CLU_097724_1_0_1"/>
<protein>
    <submittedName>
        <fullName evidence="2">Integrase core domain containing protein</fullName>
    </submittedName>
</protein>
<keyword evidence="3" id="KW-1185">Reference proteome</keyword>
<evidence type="ECO:0000313" key="3">
    <source>
        <dbReference type="Proteomes" id="UP000011115"/>
    </source>
</evidence>
<reference evidence="3" key="1">
    <citation type="journal article" date="2011" name="Nature">
        <title>Genome sequence and analysis of the tuber crop potato.</title>
        <authorList>
            <consortium name="The Potato Genome Sequencing Consortium"/>
        </authorList>
    </citation>
    <scope>NUCLEOTIDE SEQUENCE [LARGE SCALE GENOMIC DNA]</scope>
    <source>
        <strain evidence="3">cv. DM1-3 516 R44</strain>
    </source>
</reference>
<feature type="compositionally biased region" description="Polar residues" evidence="1">
    <location>
        <begin position="140"/>
        <end position="153"/>
    </location>
</feature>
<dbReference type="AlphaFoldDB" id="M1DKP4"/>
<proteinExistence type="predicted"/>
<dbReference type="EnsemblPlants" id="PGSC0003DMT400090572">
    <property type="protein sequence ID" value="PGSC0003DMT400090572"/>
    <property type="gene ID" value="PGSC0003DMG400040143"/>
</dbReference>
<feature type="compositionally biased region" description="Polar residues" evidence="1">
    <location>
        <begin position="90"/>
        <end position="99"/>
    </location>
</feature>
<reference evidence="2" key="2">
    <citation type="submission" date="2015-06" db="UniProtKB">
        <authorList>
            <consortium name="EnsemblPlants"/>
        </authorList>
    </citation>
    <scope>IDENTIFICATION</scope>
    <source>
        <strain evidence="2">DM1-3 516 R44</strain>
    </source>
</reference>
<accession>M1DKP4</accession>
<feature type="compositionally biased region" description="Basic and acidic residues" evidence="1">
    <location>
        <begin position="78"/>
        <end position="88"/>
    </location>
</feature>
<dbReference type="InParanoid" id="M1DKP4"/>
<evidence type="ECO:0000313" key="2">
    <source>
        <dbReference type="EnsemblPlants" id="PGSC0003DMT400090572"/>
    </source>
</evidence>
<organism evidence="2 3">
    <name type="scientific">Solanum tuberosum</name>
    <name type="common">Potato</name>
    <dbReference type="NCBI Taxonomy" id="4113"/>
    <lineage>
        <taxon>Eukaryota</taxon>
        <taxon>Viridiplantae</taxon>
        <taxon>Streptophyta</taxon>
        <taxon>Embryophyta</taxon>
        <taxon>Tracheophyta</taxon>
        <taxon>Spermatophyta</taxon>
        <taxon>Magnoliopsida</taxon>
        <taxon>eudicotyledons</taxon>
        <taxon>Gunneridae</taxon>
        <taxon>Pentapetalae</taxon>
        <taxon>asterids</taxon>
        <taxon>lamiids</taxon>
        <taxon>Solanales</taxon>
        <taxon>Solanaceae</taxon>
        <taxon>Solanoideae</taxon>
        <taxon>Solaneae</taxon>
        <taxon>Solanum</taxon>
    </lineage>
</organism>
<dbReference type="Gramene" id="PGSC0003DMT400090572">
    <property type="protein sequence ID" value="PGSC0003DMT400090572"/>
    <property type="gene ID" value="PGSC0003DMG400040143"/>
</dbReference>
<evidence type="ECO:0000256" key="1">
    <source>
        <dbReference type="SAM" id="MobiDB-lite"/>
    </source>
</evidence>
<feature type="region of interest" description="Disordered" evidence="1">
    <location>
        <begin position="78"/>
        <end position="230"/>
    </location>
</feature>